<gene>
    <name evidence="1" type="ORF">WOLCODRAFT_109466</name>
</gene>
<dbReference type="AlphaFoldDB" id="A0A2H3J3Z0"/>
<evidence type="ECO:0000313" key="1">
    <source>
        <dbReference type="EMBL" id="PCH36960.1"/>
    </source>
</evidence>
<organism evidence="1 2">
    <name type="scientific">Wolfiporia cocos (strain MD-104)</name>
    <name type="common">Brown rot fungus</name>
    <dbReference type="NCBI Taxonomy" id="742152"/>
    <lineage>
        <taxon>Eukaryota</taxon>
        <taxon>Fungi</taxon>
        <taxon>Dikarya</taxon>
        <taxon>Basidiomycota</taxon>
        <taxon>Agaricomycotina</taxon>
        <taxon>Agaricomycetes</taxon>
        <taxon>Polyporales</taxon>
        <taxon>Phaeolaceae</taxon>
        <taxon>Wolfiporia</taxon>
    </lineage>
</organism>
<name>A0A2H3J3Z0_WOLCO</name>
<dbReference type="EMBL" id="KB467898">
    <property type="protein sequence ID" value="PCH36960.1"/>
    <property type="molecule type" value="Genomic_DNA"/>
</dbReference>
<accession>A0A2H3J3Z0</accession>
<proteinExistence type="predicted"/>
<dbReference type="Proteomes" id="UP000218811">
    <property type="component" value="Unassembled WGS sequence"/>
</dbReference>
<evidence type="ECO:0000313" key="2">
    <source>
        <dbReference type="Proteomes" id="UP000218811"/>
    </source>
</evidence>
<protein>
    <submittedName>
        <fullName evidence="1">Uncharacterized protein</fullName>
    </submittedName>
</protein>
<sequence>MPQLISSPSWSMASLSAPVTRRRSSMNSVLFSSRLHTEAWPKCTATCYGFLELYISGPDTCGLKRGWSMAAQDRYKSIEYKWASALLSHISP</sequence>
<reference evidence="1 2" key="1">
    <citation type="journal article" date="2012" name="Science">
        <title>The Paleozoic origin of enzymatic lignin decomposition reconstructed from 31 fungal genomes.</title>
        <authorList>
            <person name="Floudas D."/>
            <person name="Binder M."/>
            <person name="Riley R."/>
            <person name="Barry K."/>
            <person name="Blanchette R.A."/>
            <person name="Henrissat B."/>
            <person name="Martinez A.T."/>
            <person name="Otillar R."/>
            <person name="Spatafora J.W."/>
            <person name="Yadav J.S."/>
            <person name="Aerts A."/>
            <person name="Benoit I."/>
            <person name="Boyd A."/>
            <person name="Carlson A."/>
            <person name="Copeland A."/>
            <person name="Coutinho P.M."/>
            <person name="de Vries R.P."/>
            <person name="Ferreira P."/>
            <person name="Findley K."/>
            <person name="Foster B."/>
            <person name="Gaskell J."/>
            <person name="Glotzer D."/>
            <person name="Gorecki P."/>
            <person name="Heitman J."/>
            <person name="Hesse C."/>
            <person name="Hori C."/>
            <person name="Igarashi K."/>
            <person name="Jurgens J.A."/>
            <person name="Kallen N."/>
            <person name="Kersten P."/>
            <person name="Kohler A."/>
            <person name="Kuees U."/>
            <person name="Kumar T.K.A."/>
            <person name="Kuo A."/>
            <person name="LaButti K."/>
            <person name="Larrondo L.F."/>
            <person name="Lindquist E."/>
            <person name="Ling A."/>
            <person name="Lombard V."/>
            <person name="Lucas S."/>
            <person name="Lundell T."/>
            <person name="Martin R."/>
            <person name="McLaughlin D.J."/>
            <person name="Morgenstern I."/>
            <person name="Morin E."/>
            <person name="Murat C."/>
            <person name="Nagy L.G."/>
            <person name="Nolan M."/>
            <person name="Ohm R.A."/>
            <person name="Patyshakuliyeva A."/>
            <person name="Rokas A."/>
            <person name="Ruiz-Duenas F.J."/>
            <person name="Sabat G."/>
            <person name="Salamov A."/>
            <person name="Samejima M."/>
            <person name="Schmutz J."/>
            <person name="Slot J.C."/>
            <person name="St John F."/>
            <person name="Stenlid J."/>
            <person name="Sun H."/>
            <person name="Sun S."/>
            <person name="Syed K."/>
            <person name="Tsang A."/>
            <person name="Wiebenga A."/>
            <person name="Young D."/>
            <person name="Pisabarro A."/>
            <person name="Eastwood D.C."/>
            <person name="Martin F."/>
            <person name="Cullen D."/>
            <person name="Grigoriev I.V."/>
            <person name="Hibbett D.S."/>
        </authorList>
    </citation>
    <scope>NUCLEOTIDE SEQUENCE [LARGE SCALE GENOMIC DNA]</scope>
    <source>
        <strain evidence="1 2">MD-104</strain>
    </source>
</reference>
<keyword evidence="2" id="KW-1185">Reference proteome</keyword>